<sequence>MEIWDMDLKKLQRRSEKKTPSMCITCPLKMQKCLPTNRCSLPPYNRTCISYDPIKT</sequence>
<evidence type="ECO:0000313" key="1">
    <source>
        <dbReference type="EnsemblPlants" id="OB02G26690.1"/>
    </source>
</evidence>
<proteinExistence type="predicted"/>
<protein>
    <submittedName>
        <fullName evidence="1">Uncharacterized protein</fullName>
    </submittedName>
</protein>
<keyword evidence="2" id="KW-1185">Reference proteome</keyword>
<dbReference type="Proteomes" id="UP000006038">
    <property type="component" value="Unassembled WGS sequence"/>
</dbReference>
<evidence type="ECO:0000313" key="2">
    <source>
        <dbReference type="Proteomes" id="UP000006038"/>
    </source>
</evidence>
<organism evidence="1">
    <name type="scientific">Oryza brachyantha</name>
    <name type="common">malo sina</name>
    <dbReference type="NCBI Taxonomy" id="4533"/>
    <lineage>
        <taxon>Eukaryota</taxon>
        <taxon>Viridiplantae</taxon>
        <taxon>Streptophyta</taxon>
        <taxon>Embryophyta</taxon>
        <taxon>Tracheophyta</taxon>
        <taxon>Spermatophyta</taxon>
        <taxon>Magnoliopsida</taxon>
        <taxon>Liliopsida</taxon>
        <taxon>Poales</taxon>
        <taxon>Poaceae</taxon>
        <taxon>BOP clade</taxon>
        <taxon>Oryzoideae</taxon>
        <taxon>Oryzeae</taxon>
        <taxon>Oryzinae</taxon>
        <taxon>Oryza</taxon>
    </lineage>
</organism>
<dbReference type="AlphaFoldDB" id="J3LDF2"/>
<name>J3LDF2_ORYBR</name>
<dbReference type="HOGENOM" id="CLU_3017464_0_0_1"/>
<reference evidence="1" key="1">
    <citation type="submission" date="2013-04" db="UniProtKB">
        <authorList>
            <consortium name="EnsemblPlants"/>
        </authorList>
    </citation>
    <scope>IDENTIFICATION</scope>
</reference>
<dbReference type="EnsemblPlants" id="OB02G26690.1">
    <property type="protein sequence ID" value="OB02G26690.1"/>
    <property type="gene ID" value="OB02G26690"/>
</dbReference>
<accession>J3LDF2</accession>
<dbReference type="Gramene" id="OB02G26690.1">
    <property type="protein sequence ID" value="OB02G26690.1"/>
    <property type="gene ID" value="OB02G26690"/>
</dbReference>